<proteinExistence type="inferred from homology"/>
<feature type="transmembrane region" description="Helical" evidence="16">
    <location>
        <begin position="30"/>
        <end position="48"/>
    </location>
</feature>
<feature type="transmembrane region" description="Helical" evidence="16">
    <location>
        <begin position="459"/>
        <end position="480"/>
    </location>
</feature>
<keyword evidence="5" id="KW-0679">Respiratory chain</keyword>
<feature type="transmembrane region" description="Helical" evidence="16">
    <location>
        <begin position="311"/>
        <end position="337"/>
    </location>
</feature>
<geneLocation type="mitochondrion" evidence="20"/>
<evidence type="ECO:0000256" key="10">
    <source>
        <dbReference type="ARBA" id="ARBA00022989"/>
    </source>
</evidence>
<feature type="transmembrane region" description="Helical" evidence="16">
    <location>
        <begin position="650"/>
        <end position="674"/>
    </location>
</feature>
<dbReference type="GO" id="GO:0008137">
    <property type="term" value="F:NADH dehydrogenase (ubiquinone) activity"/>
    <property type="evidence" value="ECO:0007669"/>
    <property type="project" value="UniProtKB-EC"/>
</dbReference>
<dbReference type="PRINTS" id="PR01434">
    <property type="entry name" value="NADHDHGNASE5"/>
</dbReference>
<comment type="function">
    <text evidence="16">Core subunit of the mitochondrial membrane respiratory chain NADH dehydrogenase (Complex I) which catalyzes electron transfer from NADH through the respiratory chain, using ubiquinone as an electron acceptor. Essential for the catalytic activity and assembly of complex I.</text>
</comment>
<feature type="transmembrane region" description="Helical" evidence="16">
    <location>
        <begin position="521"/>
        <end position="543"/>
    </location>
</feature>
<dbReference type="Pfam" id="PF00662">
    <property type="entry name" value="Proton_antipo_N"/>
    <property type="match status" value="1"/>
</dbReference>
<comment type="similarity">
    <text evidence="16">Belongs to the complex I subunit 5 family.</text>
</comment>
<feature type="transmembrane region" description="Helical" evidence="16">
    <location>
        <begin position="415"/>
        <end position="438"/>
    </location>
</feature>
<evidence type="ECO:0000256" key="13">
    <source>
        <dbReference type="ARBA" id="ARBA00023128"/>
    </source>
</evidence>
<keyword evidence="7" id="KW-0999">Mitochondrion inner membrane</keyword>
<dbReference type="AlphaFoldDB" id="A0A6B9PIH3"/>
<dbReference type="GO" id="GO:0005743">
    <property type="term" value="C:mitochondrial inner membrane"/>
    <property type="evidence" value="ECO:0007669"/>
    <property type="project" value="UniProtKB-SubCell"/>
</dbReference>
<comment type="subcellular location">
    <subcellularLocation>
        <location evidence="1">Mitochondrion inner membrane</location>
        <topology evidence="1">Multi-pass membrane protein</topology>
    </subcellularLocation>
</comment>
<feature type="transmembrane region" description="Helical" evidence="16">
    <location>
        <begin position="113"/>
        <end position="130"/>
    </location>
</feature>
<evidence type="ECO:0000256" key="15">
    <source>
        <dbReference type="ARBA" id="ARBA00049551"/>
    </source>
</evidence>
<feature type="transmembrane region" description="Helical" evidence="16">
    <location>
        <begin position="252"/>
        <end position="273"/>
    </location>
</feature>
<feature type="transmembrane region" description="Helical" evidence="16">
    <location>
        <begin position="625"/>
        <end position="644"/>
    </location>
</feature>
<dbReference type="InterPro" id="IPR003945">
    <property type="entry name" value="NU5C-like"/>
</dbReference>
<evidence type="ECO:0000256" key="12">
    <source>
        <dbReference type="ARBA" id="ARBA00023075"/>
    </source>
</evidence>
<keyword evidence="14 16" id="KW-0472">Membrane</keyword>
<evidence type="ECO:0000256" key="1">
    <source>
        <dbReference type="ARBA" id="ARBA00004448"/>
    </source>
</evidence>
<evidence type="ECO:0000256" key="2">
    <source>
        <dbReference type="ARBA" id="ARBA00012944"/>
    </source>
</evidence>
<dbReference type="GO" id="GO:0042773">
    <property type="term" value="P:ATP synthesis coupled electron transport"/>
    <property type="evidence" value="ECO:0007669"/>
    <property type="project" value="InterPro"/>
</dbReference>
<dbReference type="PANTHER" id="PTHR42829:SF2">
    <property type="entry name" value="NADH-UBIQUINONE OXIDOREDUCTASE CHAIN 5"/>
    <property type="match status" value="1"/>
</dbReference>
<feature type="domain" description="NADH dehydrogenase subunit 5 C-terminal" evidence="19">
    <location>
        <begin position="512"/>
        <end position="642"/>
    </location>
</feature>
<keyword evidence="11 16" id="KW-0520">NAD</keyword>
<accession>A0A6B9PIH3</accession>
<dbReference type="InterPro" id="IPR018393">
    <property type="entry name" value="NADHpl_OxRdtase_5_subgr"/>
</dbReference>
<keyword evidence="12 16" id="KW-0830">Ubiquinone</keyword>
<dbReference type="PRINTS" id="PR01435">
    <property type="entry name" value="NPOXDRDTASE5"/>
</dbReference>
<gene>
    <name evidence="20" type="primary">nad5</name>
</gene>
<evidence type="ECO:0000259" key="19">
    <source>
        <dbReference type="Pfam" id="PF06455"/>
    </source>
</evidence>
<dbReference type="InterPro" id="IPR010934">
    <property type="entry name" value="NADH_DH_su5_C"/>
</dbReference>
<feature type="transmembrane region" description="Helical" evidence="16">
    <location>
        <begin position="136"/>
        <end position="157"/>
    </location>
</feature>
<feature type="transmembrane region" description="Helical" evidence="16">
    <location>
        <begin position="169"/>
        <end position="189"/>
    </location>
</feature>
<feature type="transmembrane region" description="Helical" evidence="16">
    <location>
        <begin position="374"/>
        <end position="395"/>
    </location>
</feature>
<comment type="catalytic activity">
    <reaction evidence="15 16">
        <text>a ubiquinone + NADH + 5 H(+)(in) = a ubiquinol + NAD(+) + 4 H(+)(out)</text>
        <dbReference type="Rhea" id="RHEA:29091"/>
        <dbReference type="Rhea" id="RHEA-COMP:9565"/>
        <dbReference type="Rhea" id="RHEA-COMP:9566"/>
        <dbReference type="ChEBI" id="CHEBI:15378"/>
        <dbReference type="ChEBI" id="CHEBI:16389"/>
        <dbReference type="ChEBI" id="CHEBI:17976"/>
        <dbReference type="ChEBI" id="CHEBI:57540"/>
        <dbReference type="ChEBI" id="CHEBI:57945"/>
        <dbReference type="EC" id="7.1.1.2"/>
    </reaction>
</comment>
<feature type="transmembrane region" description="Helical" evidence="16">
    <location>
        <begin position="343"/>
        <end position="362"/>
    </location>
</feature>
<evidence type="ECO:0000313" key="20">
    <source>
        <dbReference type="EMBL" id="QHD45364.1"/>
    </source>
</evidence>
<feature type="transmembrane region" description="Helical" evidence="16">
    <location>
        <begin position="209"/>
        <end position="231"/>
    </location>
</feature>
<organism evidence="20">
    <name type="scientific">Pavlova sp. NIVA-4/92</name>
    <dbReference type="NCBI Taxonomy" id="2686093"/>
    <lineage>
        <taxon>Eukaryota</taxon>
        <taxon>Haptista</taxon>
        <taxon>Haptophyta</taxon>
        <taxon>Pavlovophyceae</taxon>
        <taxon>Pavlovales</taxon>
        <taxon>Pavlovaceae</taxon>
        <taxon>Pavlova</taxon>
    </lineage>
</organism>
<feature type="domain" description="NADH-Ubiquinone oxidoreductase (complex I) chain 5 N-terminal" evidence="18">
    <location>
        <begin position="64"/>
        <end position="114"/>
    </location>
</feature>
<evidence type="ECO:0000256" key="11">
    <source>
        <dbReference type="ARBA" id="ARBA00023027"/>
    </source>
</evidence>
<keyword evidence="6 16" id="KW-0812">Transmembrane</keyword>
<evidence type="ECO:0000256" key="5">
    <source>
        <dbReference type="ARBA" id="ARBA00022660"/>
    </source>
</evidence>
<evidence type="ECO:0000259" key="17">
    <source>
        <dbReference type="Pfam" id="PF00361"/>
    </source>
</evidence>
<feature type="domain" description="NADH:quinone oxidoreductase/Mrp antiporter transmembrane" evidence="17">
    <location>
        <begin position="130"/>
        <end position="419"/>
    </location>
</feature>
<dbReference type="PANTHER" id="PTHR42829">
    <property type="entry name" value="NADH-UBIQUINONE OXIDOREDUCTASE CHAIN 5"/>
    <property type="match status" value="1"/>
</dbReference>
<keyword evidence="10 16" id="KW-1133">Transmembrane helix</keyword>
<reference evidence="20" key="1">
    <citation type="submission" date="2019-10" db="EMBL/GenBank/DDBJ databases">
        <authorList>
            <person name="Hulatt C.J."/>
            <person name="Posewitz M.C."/>
        </authorList>
    </citation>
    <scope>NUCLEOTIDE SEQUENCE</scope>
    <source>
        <strain evidence="20">NIVA-4/92</strain>
    </source>
</reference>
<dbReference type="Pfam" id="PF06455">
    <property type="entry name" value="NADH5_C"/>
    <property type="match status" value="1"/>
</dbReference>
<dbReference type="EMBL" id="MN564259">
    <property type="protein sequence ID" value="QHD45364.1"/>
    <property type="molecule type" value="Genomic_DNA"/>
</dbReference>
<dbReference type="NCBIfam" id="NF005141">
    <property type="entry name" value="PRK06590.1"/>
    <property type="match status" value="1"/>
</dbReference>
<dbReference type="InterPro" id="IPR001750">
    <property type="entry name" value="ND/Mrp_TM"/>
</dbReference>
<evidence type="ECO:0000259" key="18">
    <source>
        <dbReference type="Pfam" id="PF00662"/>
    </source>
</evidence>
<keyword evidence="8" id="KW-1278">Translocase</keyword>
<dbReference type="InterPro" id="IPR001516">
    <property type="entry name" value="Proton_antipo_N"/>
</dbReference>
<protein>
    <recommendedName>
        <fullName evidence="3 16">NADH-ubiquinone oxidoreductase chain 5</fullName>
        <ecNumber evidence="2 16">7.1.1.2</ecNumber>
    </recommendedName>
</protein>
<dbReference type="NCBIfam" id="TIGR01974">
    <property type="entry name" value="NDH_I_L"/>
    <property type="match status" value="1"/>
</dbReference>
<evidence type="ECO:0000256" key="9">
    <source>
        <dbReference type="ARBA" id="ARBA00022982"/>
    </source>
</evidence>
<dbReference type="GO" id="GO:0015990">
    <property type="term" value="P:electron transport coupled proton transport"/>
    <property type="evidence" value="ECO:0007669"/>
    <property type="project" value="TreeGrafter"/>
</dbReference>
<feature type="transmembrane region" description="Helical" evidence="16">
    <location>
        <begin position="279"/>
        <end position="299"/>
    </location>
</feature>
<sequence length="677" mass="75695">MYLVIIATPLLSFLTATIFGRFLGSRGVCSLSTFCTFFAFLLSLFIFYEVSLCKAVCSIKTFSWMISDSLVISWGFLFDNLSASMLIVVTSVSWLVHLYAIGYMENDPHQPRFMSYLSLFTFFMLILVTADNFIQMFVGWEGVGLVSYLLISFWNTRVQANKSAIKAMLVNRVGDIGLCLGLCGIFVLFHSLEYTTVFSVASSLNATVFNFFSFSLNFVDFICFLIFWGAVGKSAQIGLHTWLPDAMEGPTPVSALIHAATMVTAGVFVIIRTAPLFELTPSILCLVSIVGASTAFFAASSGLVQNDLKRVIAYSTCSQLGYMVFACGLSNYSVAFFHLANHAFFKALLFLGAGCMIHGICDEQDMRKMGLGKLFLFTYSFILIGSLALAGFPFLTGFYSKDAILELSLSNYSWVGAFTHTLGLLAALSTSIYSFRLLHLTFLNTQNTYKLYAASAHEAPFTMAFPLFALSFGAIFIGYLSKDFMIGLGVDSWNGVLFVYHKNSFLIEAEFLSAYQKHLPFVLGFLGAIFAYFLVSSTFSLSWKRYIFSLSKNSTTYVNLYKFLSAKWHFDQVYNEYIVHNFMHLGYFKTFLLLDKGFIEILGPFGLSNLIGKLSSKFSQNLTGYLYHYALIFILVVAFFIISADFLNFVNFSAVLVPTYISLLCSFFTIQFVFSEN</sequence>
<dbReference type="Gene3D" id="1.20.5.2700">
    <property type="match status" value="1"/>
</dbReference>
<keyword evidence="9" id="KW-0249">Electron transport</keyword>
<evidence type="ECO:0000256" key="7">
    <source>
        <dbReference type="ARBA" id="ARBA00022792"/>
    </source>
</evidence>
<dbReference type="GO" id="GO:0003954">
    <property type="term" value="F:NADH dehydrogenase activity"/>
    <property type="evidence" value="ECO:0007669"/>
    <property type="project" value="TreeGrafter"/>
</dbReference>
<dbReference type="Pfam" id="PF00361">
    <property type="entry name" value="Proton_antipo_M"/>
    <property type="match status" value="1"/>
</dbReference>
<keyword evidence="4 16" id="KW-0813">Transport</keyword>
<dbReference type="EC" id="7.1.1.2" evidence="2 16"/>
<evidence type="ECO:0000256" key="14">
    <source>
        <dbReference type="ARBA" id="ARBA00023136"/>
    </source>
</evidence>
<name>A0A6B9PIH3_9EUKA</name>
<evidence type="ECO:0000256" key="3">
    <source>
        <dbReference type="ARBA" id="ARBA00021096"/>
    </source>
</evidence>
<evidence type="ECO:0000256" key="16">
    <source>
        <dbReference type="RuleBase" id="RU003404"/>
    </source>
</evidence>
<evidence type="ECO:0000256" key="6">
    <source>
        <dbReference type="ARBA" id="ARBA00022692"/>
    </source>
</evidence>
<keyword evidence="13 16" id="KW-0496">Mitochondrion</keyword>
<evidence type="ECO:0000256" key="8">
    <source>
        <dbReference type="ARBA" id="ARBA00022967"/>
    </source>
</evidence>
<evidence type="ECO:0000256" key="4">
    <source>
        <dbReference type="ARBA" id="ARBA00022448"/>
    </source>
</evidence>